<protein>
    <submittedName>
        <fullName evidence="2">Uncharacterized protein</fullName>
    </submittedName>
</protein>
<organism evidence="2 3">
    <name type="scientific">Streptosporangium algeriense</name>
    <dbReference type="NCBI Taxonomy" id="1682748"/>
    <lineage>
        <taxon>Bacteria</taxon>
        <taxon>Bacillati</taxon>
        <taxon>Actinomycetota</taxon>
        <taxon>Actinomycetes</taxon>
        <taxon>Streptosporangiales</taxon>
        <taxon>Streptosporangiaceae</taxon>
        <taxon>Streptosporangium</taxon>
    </lineage>
</organism>
<sequence length="115" mass="12044">PTLPGAAPRPRLVGLAAFVASGLFFARPEDWLGVALAAGLLTVSAVTVARWSRRTGWGAAHRLHLAGGALLTYVWGGFALLSLEGDTTPFNLTAQSLLALSAIALLLRARTQPQE</sequence>
<evidence type="ECO:0000256" key="1">
    <source>
        <dbReference type="SAM" id="Phobius"/>
    </source>
</evidence>
<comment type="caution">
    <text evidence="2">The sequence shown here is derived from an EMBL/GenBank/DDBJ whole genome shotgun (WGS) entry which is preliminary data.</text>
</comment>
<keyword evidence="1" id="KW-0472">Membrane</keyword>
<feature type="transmembrane region" description="Helical" evidence="1">
    <location>
        <begin position="89"/>
        <end position="107"/>
    </location>
</feature>
<reference evidence="3" key="1">
    <citation type="journal article" date="2019" name="Int. J. Syst. Evol. Microbiol.">
        <title>The Global Catalogue of Microorganisms (GCM) 10K type strain sequencing project: providing services to taxonomists for standard genome sequencing and annotation.</title>
        <authorList>
            <consortium name="The Broad Institute Genomics Platform"/>
            <consortium name="The Broad Institute Genome Sequencing Center for Infectious Disease"/>
            <person name="Wu L."/>
            <person name="Ma J."/>
        </authorList>
    </citation>
    <scope>NUCLEOTIDE SEQUENCE [LARGE SCALE GENOMIC DNA]</scope>
    <source>
        <strain evidence="3">CCUG 62974</strain>
    </source>
</reference>
<feature type="non-terminal residue" evidence="2">
    <location>
        <position position="1"/>
    </location>
</feature>
<evidence type="ECO:0000313" key="3">
    <source>
        <dbReference type="Proteomes" id="UP001597024"/>
    </source>
</evidence>
<keyword evidence="1" id="KW-0812">Transmembrane</keyword>
<keyword evidence="3" id="KW-1185">Reference proteome</keyword>
<name>A0ABW3E756_9ACTN</name>
<feature type="transmembrane region" description="Helical" evidence="1">
    <location>
        <begin position="63"/>
        <end position="83"/>
    </location>
</feature>
<dbReference type="Proteomes" id="UP001597024">
    <property type="component" value="Unassembled WGS sequence"/>
</dbReference>
<evidence type="ECO:0000313" key="2">
    <source>
        <dbReference type="EMBL" id="MFD0891798.1"/>
    </source>
</evidence>
<proteinExistence type="predicted"/>
<gene>
    <name evidence="2" type="ORF">ACFQ08_45215</name>
</gene>
<feature type="transmembrane region" description="Helical" evidence="1">
    <location>
        <begin position="31"/>
        <end position="51"/>
    </location>
</feature>
<keyword evidence="1" id="KW-1133">Transmembrane helix</keyword>
<accession>A0ABW3E756</accession>
<dbReference type="EMBL" id="JBHTHX010003494">
    <property type="protein sequence ID" value="MFD0891798.1"/>
    <property type="molecule type" value="Genomic_DNA"/>
</dbReference>